<dbReference type="InterPro" id="IPR014816">
    <property type="entry name" value="tRNA_MeTrfase_Gcd14"/>
</dbReference>
<dbReference type="PROSITE" id="PS51620">
    <property type="entry name" value="SAM_TRM61"/>
    <property type="match status" value="1"/>
</dbReference>
<keyword evidence="5 12" id="KW-0808">Transferase</keyword>
<accession>A0A0B1P4T3</accession>
<evidence type="ECO:0000256" key="1">
    <source>
        <dbReference type="ARBA" id="ARBA00004123"/>
    </source>
</evidence>
<feature type="compositionally biased region" description="Basic and acidic residues" evidence="10">
    <location>
        <begin position="104"/>
        <end position="118"/>
    </location>
</feature>
<evidence type="ECO:0000256" key="5">
    <source>
        <dbReference type="ARBA" id="ARBA00022679"/>
    </source>
</evidence>
<protein>
    <recommendedName>
        <fullName evidence="3">tRNA (adenine(58)-N(1))-methyltransferase catalytic subunit TRM61</fullName>
        <ecNumber evidence="2">2.1.1.220</ecNumber>
    </recommendedName>
    <alternativeName>
        <fullName evidence="9">tRNA(m1A58)-methyltransferase subunit TRM61</fullName>
    </alternativeName>
</protein>
<evidence type="ECO:0000256" key="3">
    <source>
        <dbReference type="ARBA" id="ARBA00015963"/>
    </source>
</evidence>
<keyword evidence="13" id="KW-1185">Reference proteome</keyword>
<evidence type="ECO:0000256" key="6">
    <source>
        <dbReference type="ARBA" id="ARBA00022691"/>
    </source>
</evidence>
<comment type="caution">
    <text evidence="12">The sequence shown here is derived from an EMBL/GenBank/DDBJ whole genome shotgun (WGS) entry which is preliminary data.</text>
</comment>
<dbReference type="EC" id="2.1.1.220" evidence="2"/>
<evidence type="ECO:0000256" key="8">
    <source>
        <dbReference type="ARBA" id="ARBA00023242"/>
    </source>
</evidence>
<evidence type="ECO:0000313" key="13">
    <source>
        <dbReference type="Proteomes" id="UP000030854"/>
    </source>
</evidence>
<keyword evidence="6" id="KW-0949">S-adenosyl-L-methionine</keyword>
<evidence type="ECO:0000256" key="10">
    <source>
        <dbReference type="SAM" id="MobiDB-lite"/>
    </source>
</evidence>
<comment type="subcellular location">
    <subcellularLocation>
        <location evidence="1">Nucleus</location>
    </subcellularLocation>
</comment>
<dbReference type="Gene3D" id="3.10.330.20">
    <property type="match status" value="1"/>
</dbReference>
<dbReference type="Proteomes" id="UP000030854">
    <property type="component" value="Unassembled WGS sequence"/>
</dbReference>
<dbReference type="SUPFAM" id="SSF53335">
    <property type="entry name" value="S-adenosyl-L-methionine-dependent methyltransferases"/>
    <property type="match status" value="1"/>
</dbReference>
<dbReference type="Gene3D" id="3.40.50.150">
    <property type="entry name" value="Vaccinia Virus protein VP39"/>
    <property type="match status" value="1"/>
</dbReference>
<dbReference type="OMA" id="IGQPWGS"/>
<dbReference type="GO" id="GO:0160107">
    <property type="term" value="F:tRNA (adenine(58)-N1)-methyltransferase activity"/>
    <property type="evidence" value="ECO:0007669"/>
    <property type="project" value="UniProtKB-EC"/>
</dbReference>
<evidence type="ECO:0000256" key="7">
    <source>
        <dbReference type="ARBA" id="ARBA00022694"/>
    </source>
</evidence>
<keyword evidence="8" id="KW-0539">Nucleus</keyword>
<evidence type="ECO:0000256" key="9">
    <source>
        <dbReference type="ARBA" id="ARBA00033309"/>
    </source>
</evidence>
<feature type="region of interest" description="Disordered" evidence="10">
    <location>
        <begin position="75"/>
        <end position="120"/>
    </location>
</feature>
<feature type="domain" description="tRNA (adenine(58)-N(1))-methyltransferase catalytic subunit TRM61 C-terminal" evidence="11">
    <location>
        <begin position="139"/>
        <end position="200"/>
    </location>
</feature>
<sequence length="547" mass="61036">MSQRLSPFLFPGSVATANQLAIIHLKRDLQIPVILREHDEDDEGYAEGKVLNTRFGNFPHSTLIGLPWGSQVRASKVDTGSRGRRTNVNELKRKRDNAGATDLSSDKIKDKNAHKGGPEADVLSPVVKVEKEAVTASTGFVHILPPTPENWTSSLPHRTQVVYTPDYSYILHRLRARPGSRLIEAGAGSGSFTHASARAVFNGYPEIDRTVANDSLSEGCKFGKVWSYEFHEQRYEKLQKEIEDHGLESIVEIVSRDVCTEGFLINVQATNSNDDLELKAENNLNGPAAHLNNSENLTKARKSPLASAVFLDLPAPWLALPHLTRSPYTLSNFKQLPLAPKPSNTSSNSFISALDPSVPVHICTFSPCIEQVQRTVSSMRRLGWVDIEIVELSQKRHEIRRERIGLSIKGAQRGQQVTPVNVEEAVARLLEVEKTTKAYQERGTNAISSDKLVAKGEPDDEIPIESKHYKENPSRRENFIKNLVENKSYKDGRLVHRTEAEVKTHTSYLVFAVLPQEWSEEDELIAREKWPTPLGTDNGVINVKNNS</sequence>
<feature type="domain" description="tRNA (adenine(58)-N(1))-methyltransferase catalytic subunit TRM61 C-terminal" evidence="11">
    <location>
        <begin position="360"/>
        <end position="513"/>
    </location>
</feature>
<evidence type="ECO:0000313" key="12">
    <source>
        <dbReference type="EMBL" id="KHJ33273.1"/>
    </source>
</evidence>
<organism evidence="12 13">
    <name type="scientific">Uncinula necator</name>
    <name type="common">Grape powdery mildew</name>
    <dbReference type="NCBI Taxonomy" id="52586"/>
    <lineage>
        <taxon>Eukaryota</taxon>
        <taxon>Fungi</taxon>
        <taxon>Dikarya</taxon>
        <taxon>Ascomycota</taxon>
        <taxon>Pezizomycotina</taxon>
        <taxon>Leotiomycetes</taxon>
        <taxon>Erysiphales</taxon>
        <taxon>Erysiphaceae</taxon>
        <taxon>Erysiphe</taxon>
    </lineage>
</organism>
<name>A0A0B1P4T3_UNCNE</name>
<dbReference type="PANTHER" id="PTHR12133:SF2">
    <property type="entry name" value="TRNA (ADENINE(58)-N(1))-METHYLTRANSFERASE CATALYTIC SUBUNIT TRMT61A"/>
    <property type="match status" value="1"/>
</dbReference>
<feature type="domain" description="tRNA (adenine(58)-N(1))-methyltransferase catalytic subunit TRM61 C-terminal" evidence="11">
    <location>
        <begin position="222"/>
        <end position="268"/>
    </location>
</feature>
<reference evidence="12 13" key="1">
    <citation type="journal article" date="2014" name="BMC Genomics">
        <title>Adaptive genomic structural variation in the grape powdery mildew pathogen, Erysiphe necator.</title>
        <authorList>
            <person name="Jones L."/>
            <person name="Riaz S."/>
            <person name="Morales-Cruz A."/>
            <person name="Amrine K.C."/>
            <person name="McGuire B."/>
            <person name="Gubler W.D."/>
            <person name="Walker M.A."/>
            <person name="Cantu D."/>
        </authorList>
    </citation>
    <scope>NUCLEOTIDE SEQUENCE [LARGE SCALE GENOMIC DNA]</scope>
    <source>
        <strain evidence="13">c</strain>
    </source>
</reference>
<proteinExistence type="predicted"/>
<dbReference type="EMBL" id="JNVN01001537">
    <property type="protein sequence ID" value="KHJ33273.1"/>
    <property type="molecule type" value="Genomic_DNA"/>
</dbReference>
<dbReference type="PANTHER" id="PTHR12133">
    <property type="entry name" value="TRNA (ADENINE(58)-N(1))-METHYLTRANSFERASE"/>
    <property type="match status" value="1"/>
</dbReference>
<dbReference type="STRING" id="52586.A0A0B1P4T3"/>
<evidence type="ECO:0000259" key="11">
    <source>
        <dbReference type="Pfam" id="PF08704"/>
    </source>
</evidence>
<dbReference type="GO" id="GO:0031515">
    <property type="term" value="C:tRNA (m1A) methyltransferase complex"/>
    <property type="evidence" value="ECO:0007669"/>
    <property type="project" value="InterPro"/>
</dbReference>
<keyword evidence="7" id="KW-0819">tRNA processing</keyword>
<dbReference type="HOGENOM" id="CLU_025402_2_0_1"/>
<dbReference type="InterPro" id="IPR029063">
    <property type="entry name" value="SAM-dependent_MTases_sf"/>
</dbReference>
<evidence type="ECO:0000256" key="4">
    <source>
        <dbReference type="ARBA" id="ARBA00022603"/>
    </source>
</evidence>
<dbReference type="AlphaFoldDB" id="A0A0B1P4T3"/>
<dbReference type="GO" id="GO:0005634">
    <property type="term" value="C:nucleus"/>
    <property type="evidence" value="ECO:0007669"/>
    <property type="project" value="UniProtKB-SubCell"/>
</dbReference>
<dbReference type="GO" id="GO:0030488">
    <property type="term" value="P:tRNA methylation"/>
    <property type="evidence" value="ECO:0007669"/>
    <property type="project" value="InterPro"/>
</dbReference>
<gene>
    <name evidence="12" type="ORF">EV44_g5840</name>
</gene>
<evidence type="ECO:0000256" key="2">
    <source>
        <dbReference type="ARBA" id="ARBA00012796"/>
    </source>
</evidence>
<dbReference type="Pfam" id="PF08704">
    <property type="entry name" value="GCD14"/>
    <property type="match status" value="3"/>
</dbReference>
<keyword evidence="4 12" id="KW-0489">Methyltransferase</keyword>
<dbReference type="InterPro" id="IPR049470">
    <property type="entry name" value="TRM61_C"/>
</dbReference>